<sequence length="72" mass="8044">MSMLCISFLSHCMSSALQLRIRHDIGLQPPFCTPGITGHLVRECLSTSSLVPDAIWIGLHMPSPCWDAIFRF</sequence>
<gene>
    <name evidence="1" type="ORF">F5891DRAFT_1019717</name>
</gene>
<reference evidence="1" key="1">
    <citation type="journal article" date="2020" name="New Phytol.">
        <title>Comparative genomics reveals dynamic genome evolution in host specialist ectomycorrhizal fungi.</title>
        <authorList>
            <person name="Lofgren L.A."/>
            <person name="Nguyen N.H."/>
            <person name="Vilgalys R."/>
            <person name="Ruytinx J."/>
            <person name="Liao H.L."/>
            <person name="Branco S."/>
            <person name="Kuo A."/>
            <person name="LaButti K."/>
            <person name="Lipzen A."/>
            <person name="Andreopoulos W."/>
            <person name="Pangilinan J."/>
            <person name="Riley R."/>
            <person name="Hundley H."/>
            <person name="Na H."/>
            <person name="Barry K."/>
            <person name="Grigoriev I.V."/>
            <person name="Stajich J.E."/>
            <person name="Kennedy P.G."/>
        </authorList>
    </citation>
    <scope>NUCLEOTIDE SEQUENCE</scope>
    <source>
        <strain evidence="1">FC203</strain>
    </source>
</reference>
<dbReference type="Proteomes" id="UP001195769">
    <property type="component" value="Unassembled WGS sequence"/>
</dbReference>
<dbReference type="EMBL" id="JABBWK010000013">
    <property type="protein sequence ID" value="KAG1903484.1"/>
    <property type="molecule type" value="Genomic_DNA"/>
</dbReference>
<comment type="caution">
    <text evidence="1">The sequence shown here is derived from an EMBL/GenBank/DDBJ whole genome shotgun (WGS) entry which is preliminary data.</text>
</comment>
<evidence type="ECO:0000313" key="1">
    <source>
        <dbReference type="EMBL" id="KAG1903484.1"/>
    </source>
</evidence>
<evidence type="ECO:0000313" key="2">
    <source>
        <dbReference type="Proteomes" id="UP001195769"/>
    </source>
</evidence>
<name>A0AAD4EEG4_9AGAM</name>
<organism evidence="1 2">
    <name type="scientific">Suillus fuscotomentosus</name>
    <dbReference type="NCBI Taxonomy" id="1912939"/>
    <lineage>
        <taxon>Eukaryota</taxon>
        <taxon>Fungi</taxon>
        <taxon>Dikarya</taxon>
        <taxon>Basidiomycota</taxon>
        <taxon>Agaricomycotina</taxon>
        <taxon>Agaricomycetes</taxon>
        <taxon>Agaricomycetidae</taxon>
        <taxon>Boletales</taxon>
        <taxon>Suillineae</taxon>
        <taxon>Suillaceae</taxon>
        <taxon>Suillus</taxon>
    </lineage>
</organism>
<keyword evidence="2" id="KW-1185">Reference proteome</keyword>
<accession>A0AAD4EEG4</accession>
<proteinExistence type="predicted"/>
<protein>
    <submittedName>
        <fullName evidence="1">Uncharacterized protein</fullName>
    </submittedName>
</protein>
<dbReference type="AlphaFoldDB" id="A0AAD4EEG4"/>
<dbReference type="GeneID" id="64655396"/>
<dbReference type="RefSeq" id="XP_041229059.1">
    <property type="nucleotide sequence ID" value="XM_041361098.1"/>
</dbReference>